<protein>
    <submittedName>
        <fullName evidence="2">Uncharacterized protein</fullName>
    </submittedName>
</protein>
<accession>A0A369BN31</accession>
<comment type="caution">
    <text evidence="2">The sequence shown here is derived from an EMBL/GenBank/DDBJ whole genome shotgun (WGS) entry which is preliminary data.</text>
</comment>
<reference evidence="2 3" key="1">
    <citation type="submission" date="2018-07" db="EMBL/GenBank/DDBJ databases">
        <title>Genomic Encyclopedia of Type Strains, Phase IV (KMG-IV): sequencing the most valuable type-strain genomes for metagenomic binning, comparative biology and taxonomic classification.</title>
        <authorList>
            <person name="Goeker M."/>
        </authorList>
    </citation>
    <scope>NUCLEOTIDE SEQUENCE [LARGE SCALE GENOMIC DNA]</scope>
    <source>
        <strain evidence="2 3">DSM 27016</strain>
    </source>
</reference>
<keyword evidence="1" id="KW-0812">Transmembrane</keyword>
<sequence length="59" mass="7203">MLGMDFYQWLHDDPEQATIALLIIICIIATGFILTKYAKYRQRRKHRQEELFKQKYNIK</sequence>
<feature type="transmembrane region" description="Helical" evidence="1">
    <location>
        <begin position="20"/>
        <end position="38"/>
    </location>
</feature>
<dbReference type="AlphaFoldDB" id="A0A369BN31"/>
<proteinExistence type="predicted"/>
<name>A0A369BN31_9FIRM</name>
<organism evidence="2 3">
    <name type="scientific">Anaerobacterium chartisolvens</name>
    <dbReference type="NCBI Taxonomy" id="1297424"/>
    <lineage>
        <taxon>Bacteria</taxon>
        <taxon>Bacillati</taxon>
        <taxon>Bacillota</taxon>
        <taxon>Clostridia</taxon>
        <taxon>Eubacteriales</taxon>
        <taxon>Oscillospiraceae</taxon>
        <taxon>Anaerobacterium</taxon>
    </lineage>
</organism>
<keyword evidence="3" id="KW-1185">Reference proteome</keyword>
<dbReference type="Proteomes" id="UP000253034">
    <property type="component" value="Unassembled WGS sequence"/>
</dbReference>
<keyword evidence="1" id="KW-0472">Membrane</keyword>
<dbReference type="EMBL" id="QPJT01000001">
    <property type="protein sequence ID" value="RCX21084.1"/>
    <property type="molecule type" value="Genomic_DNA"/>
</dbReference>
<keyword evidence="1" id="KW-1133">Transmembrane helix</keyword>
<evidence type="ECO:0000313" key="2">
    <source>
        <dbReference type="EMBL" id="RCX21084.1"/>
    </source>
</evidence>
<evidence type="ECO:0000313" key="3">
    <source>
        <dbReference type="Proteomes" id="UP000253034"/>
    </source>
</evidence>
<gene>
    <name evidence="2" type="ORF">DFR58_101294</name>
</gene>
<evidence type="ECO:0000256" key="1">
    <source>
        <dbReference type="SAM" id="Phobius"/>
    </source>
</evidence>